<dbReference type="EMBL" id="RKQT01000001">
    <property type="protein sequence ID" value="RPE95637.1"/>
    <property type="molecule type" value="Genomic_DNA"/>
</dbReference>
<protein>
    <submittedName>
        <fullName evidence="5 6">Cytochrome B562</fullName>
    </submittedName>
</protein>
<evidence type="ECO:0000313" key="8">
    <source>
        <dbReference type="Proteomes" id="UP000502287"/>
    </source>
</evidence>
<keyword evidence="3" id="KW-0479">Metal-binding</keyword>
<name>A0AAE7C1X1_9PAST</name>
<dbReference type="GO" id="GO:0022900">
    <property type="term" value="P:electron transport chain"/>
    <property type="evidence" value="ECO:0007669"/>
    <property type="project" value="InterPro"/>
</dbReference>
<dbReference type="GO" id="GO:0020037">
    <property type="term" value="F:heme binding"/>
    <property type="evidence" value="ECO:0007669"/>
    <property type="project" value="InterPro"/>
</dbReference>
<evidence type="ECO:0000256" key="2">
    <source>
        <dbReference type="ARBA" id="ARBA00022729"/>
    </source>
</evidence>
<dbReference type="Gene3D" id="1.20.120.10">
    <property type="entry name" value="Cytochrome c/b562"/>
    <property type="match status" value="1"/>
</dbReference>
<dbReference type="InterPro" id="IPR010980">
    <property type="entry name" value="Cyt_c/b562"/>
</dbReference>
<reference evidence="6 7" key="2">
    <citation type="submission" date="2018-11" db="EMBL/GenBank/DDBJ databases">
        <title>Genomic Encyclopedia of Type Strains, Phase IV (KMG-IV): sequencing the most valuable type-strain genomes for metagenomic binning, comparative biology and taxonomic classification.</title>
        <authorList>
            <person name="Goeker M."/>
        </authorList>
    </citation>
    <scope>NUCLEOTIDE SEQUENCE [LARGE SCALE GENOMIC DNA]</scope>
    <source>
        <strain evidence="6 7">DSM 25797</strain>
    </source>
</reference>
<dbReference type="Proteomes" id="UP000276901">
    <property type="component" value="Unassembled WGS sequence"/>
</dbReference>
<comment type="similarity">
    <text evidence="1">Belongs to the cytochrome b562 family.</text>
</comment>
<dbReference type="RefSeq" id="WP_123955579.1">
    <property type="nucleotide sequence ID" value="NZ_CP015029.1"/>
</dbReference>
<evidence type="ECO:0000313" key="7">
    <source>
        <dbReference type="Proteomes" id="UP000276901"/>
    </source>
</evidence>
<dbReference type="SUPFAM" id="SSF47175">
    <property type="entry name" value="Cytochromes"/>
    <property type="match status" value="1"/>
</dbReference>
<evidence type="ECO:0000313" key="5">
    <source>
        <dbReference type="EMBL" id="QIM64038.1"/>
    </source>
</evidence>
<keyword evidence="2 4" id="KW-0732">Signal</keyword>
<evidence type="ECO:0000256" key="3">
    <source>
        <dbReference type="PIRSR" id="PIRSR000029-1"/>
    </source>
</evidence>
<feature type="binding site" description="axial binding residue" evidence="3">
    <location>
        <position position="26"/>
    </location>
    <ligand>
        <name>heme b</name>
        <dbReference type="ChEBI" id="CHEBI:60344"/>
    </ligand>
    <ligandPart>
        <name>Fe</name>
        <dbReference type="ChEBI" id="CHEBI:18248"/>
    </ligandPart>
</feature>
<evidence type="ECO:0000256" key="4">
    <source>
        <dbReference type="SAM" id="SignalP"/>
    </source>
</evidence>
<comment type="cofactor">
    <cofactor evidence="3">
        <name>heme b</name>
        <dbReference type="ChEBI" id="CHEBI:60344"/>
    </cofactor>
    <text evidence="3">Binds 1 heme b (iron(II)-protoporphyrin IX) group per molecule.</text>
</comment>
<keyword evidence="3" id="KW-0349">Heme</keyword>
<proteinExistence type="inferred from homology"/>
<feature type="chain" id="PRO_5042033780" evidence="4">
    <location>
        <begin position="21"/>
        <end position="122"/>
    </location>
</feature>
<dbReference type="AlphaFoldDB" id="A0AAE7C1X1"/>
<dbReference type="PIRSF" id="PIRSF000029">
    <property type="entry name" value="Cytochrome_b562"/>
    <property type="match status" value="1"/>
</dbReference>
<reference evidence="5 8" key="1">
    <citation type="submission" date="2016-03" db="EMBL/GenBank/DDBJ databases">
        <authorList>
            <person name="Hansen M.J."/>
            <person name="Bojesen A.M."/>
            <person name="Planet P."/>
        </authorList>
    </citation>
    <scope>NUCLEOTIDE SEQUENCE [LARGE SCALE GENOMIC DNA]</scope>
    <source>
        <strain evidence="5 8">HPA 21</strain>
    </source>
</reference>
<dbReference type="EMBL" id="CP015029">
    <property type="protein sequence ID" value="QIM64038.1"/>
    <property type="molecule type" value="Genomic_DNA"/>
</dbReference>
<dbReference type="InterPro" id="IPR009155">
    <property type="entry name" value="Cyt_b562"/>
</dbReference>
<feature type="binding site" description="axial binding residue" evidence="3">
    <location>
        <position position="118"/>
    </location>
    <ligand>
        <name>heme b</name>
        <dbReference type="ChEBI" id="CHEBI:60344"/>
    </ligand>
    <ligandPart>
        <name>Fe</name>
        <dbReference type="ChEBI" id="CHEBI:18248"/>
    </ligandPart>
</feature>
<dbReference type="Pfam" id="PF07361">
    <property type="entry name" value="Cytochrom_B562"/>
    <property type="match status" value="1"/>
</dbReference>
<evidence type="ECO:0000313" key="6">
    <source>
        <dbReference type="EMBL" id="RPE95637.1"/>
    </source>
</evidence>
<dbReference type="GO" id="GO:0042597">
    <property type="term" value="C:periplasmic space"/>
    <property type="evidence" value="ECO:0007669"/>
    <property type="project" value="InterPro"/>
</dbReference>
<keyword evidence="7" id="KW-1185">Reference proteome</keyword>
<dbReference type="KEGG" id="fcl:A4G17_00515"/>
<dbReference type="Proteomes" id="UP000502287">
    <property type="component" value="Chromosome"/>
</dbReference>
<sequence>MKIKALFSVLLLAFSTISTANVMMEMFQMQREMGTLLRAESAEKFQQGAENFLVAAKKAQQTMPMSLDEDQEKFKGYQAGMQDVIDVVEQAKELAAAGKLDEAKTTVSKLNKMKASYHAEYK</sequence>
<dbReference type="GO" id="GO:0009055">
    <property type="term" value="F:electron transfer activity"/>
    <property type="evidence" value="ECO:0007669"/>
    <property type="project" value="InterPro"/>
</dbReference>
<gene>
    <name evidence="5" type="ORF">A4G17_00515</name>
    <name evidence="6" type="ORF">EDC49_0010</name>
</gene>
<feature type="signal peptide" evidence="4">
    <location>
        <begin position="1"/>
        <end position="20"/>
    </location>
</feature>
<organism evidence="5 8">
    <name type="scientific">Frederiksenia canicola</name>
    <dbReference type="NCBI Taxonomy" id="123824"/>
    <lineage>
        <taxon>Bacteria</taxon>
        <taxon>Pseudomonadati</taxon>
        <taxon>Pseudomonadota</taxon>
        <taxon>Gammaproteobacteria</taxon>
        <taxon>Pasteurellales</taxon>
        <taxon>Pasteurellaceae</taxon>
        <taxon>Frederiksenia</taxon>
    </lineage>
</organism>
<evidence type="ECO:0000256" key="1">
    <source>
        <dbReference type="ARBA" id="ARBA00005523"/>
    </source>
</evidence>
<accession>A0AAE7C1X1</accession>
<keyword evidence="3" id="KW-0408">Iron</keyword>
<dbReference type="GO" id="GO:0005506">
    <property type="term" value="F:iron ion binding"/>
    <property type="evidence" value="ECO:0007669"/>
    <property type="project" value="InterPro"/>
</dbReference>